<dbReference type="Proteomes" id="UP000317429">
    <property type="component" value="Chromosome"/>
</dbReference>
<feature type="region of interest" description="Disordered" evidence="1">
    <location>
        <begin position="1"/>
        <end position="22"/>
    </location>
</feature>
<accession>A0A518DBD1</accession>
<protein>
    <submittedName>
        <fullName evidence="4">Fimbrial protein</fullName>
    </submittedName>
</protein>
<dbReference type="InterPro" id="IPR027558">
    <property type="entry name" value="Pre_pil_HX9DG_C"/>
</dbReference>
<evidence type="ECO:0000313" key="4">
    <source>
        <dbReference type="EMBL" id="QDU88794.1"/>
    </source>
</evidence>
<name>A0A518DBD1_9BACT</name>
<evidence type="ECO:0000256" key="2">
    <source>
        <dbReference type="SAM" id="Phobius"/>
    </source>
</evidence>
<sequence length="363" mass="39311">MSQGQCRTTDRRTTAPRPAPRAETQKAFTLVELLVVIAIIGILVALLLPAVQSAREAARRTSCKNQMRQHGIAMMNYHDSHKSFPPGVGYNSNGTTATSDDIYHPFCVFTMPYMEEGSRFALYNQKVSWNKQPLAVLQQIAAPLPTWQCPSDEARIMLNAVNDGTNSADTKDAKGSYGLNYGSFRYNDSYDDQALTGQTAAFDPLKDENRGVFFFVNRGSGASAVRKGFGAKISQITDGTSKTLAMMELIQAPSEDAGMVDRRGRIWNGEVATTYQVMTQFTPNSGEGSSDRGACVDRPDQGLPCLTSGADATSYLTSRSRHPGGVNVVLCDASVQFISDDVDALAWKSASTRDGGETVDLGL</sequence>
<keyword evidence="2" id="KW-0472">Membrane</keyword>
<dbReference type="PANTHER" id="PTHR30093:SF2">
    <property type="entry name" value="TYPE II SECRETION SYSTEM PROTEIN H"/>
    <property type="match status" value="1"/>
</dbReference>
<dbReference type="EMBL" id="CP036291">
    <property type="protein sequence ID" value="QDU88794.1"/>
    <property type="molecule type" value="Genomic_DNA"/>
</dbReference>
<evidence type="ECO:0000256" key="1">
    <source>
        <dbReference type="SAM" id="MobiDB-lite"/>
    </source>
</evidence>
<dbReference type="SUPFAM" id="SSF54523">
    <property type="entry name" value="Pili subunits"/>
    <property type="match status" value="1"/>
</dbReference>
<proteinExistence type="predicted"/>
<dbReference type="Pfam" id="PF07963">
    <property type="entry name" value="N_methyl"/>
    <property type="match status" value="1"/>
</dbReference>
<feature type="transmembrane region" description="Helical" evidence="2">
    <location>
        <begin position="27"/>
        <end position="51"/>
    </location>
</feature>
<reference evidence="4 5" key="1">
    <citation type="submission" date="2019-02" db="EMBL/GenBank/DDBJ databases">
        <title>Deep-cultivation of Planctomycetes and their phenomic and genomic characterization uncovers novel biology.</title>
        <authorList>
            <person name="Wiegand S."/>
            <person name="Jogler M."/>
            <person name="Boedeker C."/>
            <person name="Pinto D."/>
            <person name="Vollmers J."/>
            <person name="Rivas-Marin E."/>
            <person name="Kohn T."/>
            <person name="Peeters S.H."/>
            <person name="Heuer A."/>
            <person name="Rast P."/>
            <person name="Oberbeckmann S."/>
            <person name="Bunk B."/>
            <person name="Jeske O."/>
            <person name="Meyerdierks A."/>
            <person name="Storesund J.E."/>
            <person name="Kallscheuer N."/>
            <person name="Luecker S."/>
            <person name="Lage O.M."/>
            <person name="Pohl T."/>
            <person name="Merkel B.J."/>
            <person name="Hornburger P."/>
            <person name="Mueller R.-W."/>
            <person name="Bruemmer F."/>
            <person name="Labrenz M."/>
            <person name="Spormann A.M."/>
            <person name="Op den Camp H."/>
            <person name="Overmann J."/>
            <person name="Amann R."/>
            <person name="Jetten M.S.M."/>
            <person name="Mascher T."/>
            <person name="Medema M.H."/>
            <person name="Devos D.P."/>
            <person name="Kaster A.-K."/>
            <person name="Ovreas L."/>
            <person name="Rohde M."/>
            <person name="Galperin M.Y."/>
            <person name="Jogler C."/>
        </authorList>
    </citation>
    <scope>NUCLEOTIDE SEQUENCE [LARGE SCALE GENOMIC DNA]</scope>
    <source>
        <strain evidence="4 5">Pla175</strain>
    </source>
</reference>
<keyword evidence="2" id="KW-0812">Transmembrane</keyword>
<evidence type="ECO:0000259" key="3">
    <source>
        <dbReference type="Pfam" id="PF07596"/>
    </source>
</evidence>
<gene>
    <name evidence="4" type="primary">pilE_1</name>
    <name evidence="4" type="ORF">Pla175_21780</name>
</gene>
<dbReference type="InterPro" id="IPR012902">
    <property type="entry name" value="N_methyl_site"/>
</dbReference>
<dbReference type="AlphaFoldDB" id="A0A518DBD1"/>
<keyword evidence="2" id="KW-1133">Transmembrane helix</keyword>
<dbReference type="RefSeq" id="WP_197527415.1">
    <property type="nucleotide sequence ID" value="NZ_CP036291.1"/>
</dbReference>
<dbReference type="NCBIfam" id="TIGR02532">
    <property type="entry name" value="IV_pilin_GFxxxE"/>
    <property type="match status" value="1"/>
</dbReference>
<feature type="domain" description="DUF1559" evidence="3">
    <location>
        <begin position="52"/>
        <end position="344"/>
    </location>
</feature>
<organism evidence="4 5">
    <name type="scientific">Pirellulimonas nuda</name>
    <dbReference type="NCBI Taxonomy" id="2528009"/>
    <lineage>
        <taxon>Bacteria</taxon>
        <taxon>Pseudomonadati</taxon>
        <taxon>Planctomycetota</taxon>
        <taxon>Planctomycetia</taxon>
        <taxon>Pirellulales</taxon>
        <taxon>Lacipirellulaceae</taxon>
        <taxon>Pirellulimonas</taxon>
    </lineage>
</organism>
<evidence type="ECO:0000313" key="5">
    <source>
        <dbReference type="Proteomes" id="UP000317429"/>
    </source>
</evidence>
<dbReference type="InterPro" id="IPR045584">
    <property type="entry name" value="Pilin-like"/>
</dbReference>
<dbReference type="Gene3D" id="3.30.700.10">
    <property type="entry name" value="Glycoprotein, Type 4 Pilin"/>
    <property type="match status" value="1"/>
</dbReference>
<keyword evidence="5" id="KW-1185">Reference proteome</keyword>
<dbReference type="Pfam" id="PF07596">
    <property type="entry name" value="SBP_bac_10"/>
    <property type="match status" value="1"/>
</dbReference>
<dbReference type="InterPro" id="IPR011453">
    <property type="entry name" value="DUF1559"/>
</dbReference>
<dbReference type="NCBIfam" id="TIGR04294">
    <property type="entry name" value="pre_pil_HX9DG"/>
    <property type="match status" value="1"/>
</dbReference>
<dbReference type="KEGG" id="pnd:Pla175_21780"/>
<dbReference type="PANTHER" id="PTHR30093">
    <property type="entry name" value="GENERAL SECRETION PATHWAY PROTEIN G"/>
    <property type="match status" value="1"/>
</dbReference>